<gene>
    <name evidence="1" type="ORF">IAB76_01615</name>
</gene>
<name>A0A9D9IX98_9BACT</name>
<proteinExistence type="predicted"/>
<reference evidence="1" key="2">
    <citation type="journal article" date="2021" name="PeerJ">
        <title>Extensive microbial diversity within the chicken gut microbiome revealed by metagenomics and culture.</title>
        <authorList>
            <person name="Gilroy R."/>
            <person name="Ravi A."/>
            <person name="Getino M."/>
            <person name="Pursley I."/>
            <person name="Horton D.L."/>
            <person name="Alikhan N.F."/>
            <person name="Baker D."/>
            <person name="Gharbi K."/>
            <person name="Hall N."/>
            <person name="Watson M."/>
            <person name="Adriaenssens E.M."/>
            <person name="Foster-Nyarko E."/>
            <person name="Jarju S."/>
            <person name="Secka A."/>
            <person name="Antonio M."/>
            <person name="Oren A."/>
            <person name="Chaudhuri R.R."/>
            <person name="La Ragione R."/>
            <person name="Hildebrand F."/>
            <person name="Pallen M.J."/>
        </authorList>
    </citation>
    <scope>NUCLEOTIDE SEQUENCE</scope>
    <source>
        <strain evidence="1">B3-1481</strain>
    </source>
</reference>
<evidence type="ECO:0000313" key="1">
    <source>
        <dbReference type="EMBL" id="MBO8479800.1"/>
    </source>
</evidence>
<dbReference type="Proteomes" id="UP000823769">
    <property type="component" value="Unassembled WGS sequence"/>
</dbReference>
<reference evidence="1" key="1">
    <citation type="submission" date="2020-10" db="EMBL/GenBank/DDBJ databases">
        <authorList>
            <person name="Gilroy R."/>
        </authorList>
    </citation>
    <scope>NUCLEOTIDE SEQUENCE</scope>
    <source>
        <strain evidence="1">B3-1481</strain>
    </source>
</reference>
<protein>
    <submittedName>
        <fullName evidence="1">Uncharacterized protein</fullName>
    </submittedName>
</protein>
<comment type="caution">
    <text evidence="1">The sequence shown here is derived from an EMBL/GenBank/DDBJ whole genome shotgun (WGS) entry which is preliminary data.</text>
</comment>
<accession>A0A9D9IX98</accession>
<sequence>MDKHYSINNADFGITLQSCICKYYGLQPSELAEEHFSANYNAEYEPEFTEILPRISESIGAKPIKLLTYTKDLTNSKQNISPHTFLLDTNETLSIRTNKKGDKIAPKTVGQAGYATLNEYFGEIYGKKILNKDDIKHLILEHISEILPIFIDNLFQSDYTILIKRSNIKDFLIIRASDLADFVFSKEDFSFTRDFNSWKESTTLKFNNISIAEIQIHKNRTFKFRFIVSAIPSWISTIKQTTETLGITAEAAICDAFSLAKPDSFKHRVSVGLEKKLFPVIKDAFSYLPRPIAHTGSEKGERGGQSKCAYDFKLSGGQTLSLKTNTGKMVCPPDVGQPGKETCLKFFKDFFPAGTTSINNDDFKKMVFSHISDLLPIYTDHLFESDWLLWIYEKGKKYTYRIINKNDIKAINWKREQLSFTRPSIDEWNESNTVKYNNITIGEFQVHQHRSCFKFRFNLANLLSLLKQ</sequence>
<evidence type="ECO:0000313" key="2">
    <source>
        <dbReference type="Proteomes" id="UP000823769"/>
    </source>
</evidence>
<dbReference type="AlphaFoldDB" id="A0A9D9IX98"/>
<organism evidence="1 2">
    <name type="scientific">Candidatus Cryptobacteroides avistercoris</name>
    <dbReference type="NCBI Taxonomy" id="2840758"/>
    <lineage>
        <taxon>Bacteria</taxon>
        <taxon>Pseudomonadati</taxon>
        <taxon>Bacteroidota</taxon>
        <taxon>Bacteroidia</taxon>
        <taxon>Bacteroidales</taxon>
        <taxon>Candidatus Cryptobacteroides</taxon>
    </lineage>
</organism>
<dbReference type="EMBL" id="JADILW010000026">
    <property type="protein sequence ID" value="MBO8479800.1"/>
    <property type="molecule type" value="Genomic_DNA"/>
</dbReference>